<dbReference type="Proteomes" id="UP001187192">
    <property type="component" value="Unassembled WGS sequence"/>
</dbReference>
<sequence>MGSRSGFRFWIEVVVGFQDHDRDRVLGTGSESGFEIGVDVGFKIDVSVGIIF</sequence>
<name>A0AA88DNN2_FICCA</name>
<gene>
    <name evidence="1" type="ORF">TIFTF001_027780</name>
</gene>
<organism evidence="1 2">
    <name type="scientific">Ficus carica</name>
    <name type="common">Common fig</name>
    <dbReference type="NCBI Taxonomy" id="3494"/>
    <lineage>
        <taxon>Eukaryota</taxon>
        <taxon>Viridiplantae</taxon>
        <taxon>Streptophyta</taxon>
        <taxon>Embryophyta</taxon>
        <taxon>Tracheophyta</taxon>
        <taxon>Spermatophyta</taxon>
        <taxon>Magnoliopsida</taxon>
        <taxon>eudicotyledons</taxon>
        <taxon>Gunneridae</taxon>
        <taxon>Pentapetalae</taxon>
        <taxon>rosids</taxon>
        <taxon>fabids</taxon>
        <taxon>Rosales</taxon>
        <taxon>Moraceae</taxon>
        <taxon>Ficeae</taxon>
        <taxon>Ficus</taxon>
    </lineage>
</organism>
<accession>A0AA88DNN2</accession>
<dbReference type="EMBL" id="BTGU01000080">
    <property type="protein sequence ID" value="GMN58678.1"/>
    <property type="molecule type" value="Genomic_DNA"/>
</dbReference>
<reference evidence="1" key="1">
    <citation type="submission" date="2023-07" db="EMBL/GenBank/DDBJ databases">
        <title>draft genome sequence of fig (Ficus carica).</title>
        <authorList>
            <person name="Takahashi T."/>
            <person name="Nishimura K."/>
        </authorList>
    </citation>
    <scope>NUCLEOTIDE SEQUENCE</scope>
</reference>
<dbReference type="AlphaFoldDB" id="A0AA88DNN2"/>
<evidence type="ECO:0000313" key="2">
    <source>
        <dbReference type="Proteomes" id="UP001187192"/>
    </source>
</evidence>
<protein>
    <submittedName>
        <fullName evidence="1">Uncharacterized protein</fullName>
    </submittedName>
</protein>
<keyword evidence="2" id="KW-1185">Reference proteome</keyword>
<comment type="caution">
    <text evidence="1">The sequence shown here is derived from an EMBL/GenBank/DDBJ whole genome shotgun (WGS) entry which is preliminary data.</text>
</comment>
<proteinExistence type="predicted"/>
<evidence type="ECO:0000313" key="1">
    <source>
        <dbReference type="EMBL" id="GMN58678.1"/>
    </source>
</evidence>